<keyword evidence="2" id="KW-1015">Disulfide bond</keyword>
<keyword evidence="5" id="KW-1185">Reference proteome</keyword>
<dbReference type="Pfam" id="PF05254">
    <property type="entry name" value="UPF0203"/>
    <property type="match status" value="1"/>
</dbReference>
<dbReference type="EMBL" id="QNGE01002732">
    <property type="protein sequence ID" value="KAA3675087.1"/>
    <property type="molecule type" value="Genomic_DNA"/>
</dbReference>
<dbReference type="PANTHER" id="PTHR46403">
    <property type="entry name" value="TP53-REGULATED INHIBITOR OF APOPTOSIS 1"/>
    <property type="match status" value="1"/>
</dbReference>
<comment type="caution">
    <text evidence="4">The sequence shown here is derived from an EMBL/GenBank/DDBJ whole genome shotgun (WGS) entry which is preliminary data.</text>
</comment>
<evidence type="ECO:0000313" key="5">
    <source>
        <dbReference type="Proteomes" id="UP000324629"/>
    </source>
</evidence>
<evidence type="ECO:0000313" key="4">
    <source>
        <dbReference type="EMBL" id="KAA3675087.1"/>
    </source>
</evidence>
<evidence type="ECO:0000256" key="2">
    <source>
        <dbReference type="ARBA" id="ARBA00023157"/>
    </source>
</evidence>
<dbReference type="Proteomes" id="UP000324629">
    <property type="component" value="Unassembled WGS sequence"/>
</dbReference>
<reference evidence="4 5" key="1">
    <citation type="journal article" date="2019" name="Gigascience">
        <title>Whole-genome sequence of the oriental lung fluke Paragonimus westermani.</title>
        <authorList>
            <person name="Oey H."/>
            <person name="Zakrzewski M."/>
            <person name="Narain K."/>
            <person name="Devi K.R."/>
            <person name="Agatsuma T."/>
            <person name="Nawaratna S."/>
            <person name="Gobert G.N."/>
            <person name="Jones M.K."/>
            <person name="Ragan M.A."/>
            <person name="McManus D.P."/>
            <person name="Krause L."/>
        </authorList>
    </citation>
    <scope>NUCLEOTIDE SEQUENCE [LARGE SCALE GENOMIC DNA]</scope>
    <source>
        <strain evidence="4 5">IND2009</strain>
    </source>
</reference>
<dbReference type="GO" id="GO:0005829">
    <property type="term" value="C:cytosol"/>
    <property type="evidence" value="ECO:0007669"/>
    <property type="project" value="TreeGrafter"/>
</dbReference>
<evidence type="ECO:0000256" key="3">
    <source>
        <dbReference type="ARBA" id="ARBA00023706"/>
    </source>
</evidence>
<dbReference type="GO" id="GO:1990050">
    <property type="term" value="F:phosphatidic acid transfer activity"/>
    <property type="evidence" value="ECO:0007669"/>
    <property type="project" value="TreeGrafter"/>
</dbReference>
<dbReference type="PANTHER" id="PTHR46403:SF1">
    <property type="entry name" value="TP53-REGULATED INHIBITOR OF APOPTOSIS 1"/>
    <property type="match status" value="1"/>
</dbReference>
<name>A0A5J4NHL6_9TREM</name>
<dbReference type="GO" id="GO:0005634">
    <property type="term" value="C:nucleus"/>
    <property type="evidence" value="ECO:0007669"/>
    <property type="project" value="TreeGrafter"/>
</dbReference>
<evidence type="ECO:0000256" key="1">
    <source>
        <dbReference type="ARBA" id="ARBA00006196"/>
    </source>
</evidence>
<comment type="similarity">
    <text evidence="1">Belongs to the TRIAP1/MDM35 family.</text>
</comment>
<sequence>MDVELVRAFNDLSCTITKMNPVYVRAMTQSPNVNTANQTDQALLDGENERLAQTKLPSLAPECDPLKAAYDACFQDFFQKFLHGSTTDPCGPKLKAYQKCLRSTLVSLGIDLTEVDASRMDSDTLAAMLNKR</sequence>
<gene>
    <name evidence="4" type="ORF">DEA37_0009325</name>
</gene>
<organism evidence="4 5">
    <name type="scientific">Paragonimus westermani</name>
    <dbReference type="NCBI Taxonomy" id="34504"/>
    <lineage>
        <taxon>Eukaryota</taxon>
        <taxon>Metazoa</taxon>
        <taxon>Spiralia</taxon>
        <taxon>Lophotrochozoa</taxon>
        <taxon>Platyhelminthes</taxon>
        <taxon>Trematoda</taxon>
        <taxon>Digenea</taxon>
        <taxon>Plagiorchiida</taxon>
        <taxon>Troglotremata</taxon>
        <taxon>Troglotrematidae</taxon>
        <taxon>Paragonimus</taxon>
    </lineage>
</organism>
<comment type="catalytic activity">
    <reaction evidence="3">
        <text>a 1,2-diacyl-sn-glycero-3-phosphate(in) = a 1,2-diacyl-sn-glycero-3-phosphate(out)</text>
        <dbReference type="Rhea" id="RHEA:36435"/>
        <dbReference type="ChEBI" id="CHEBI:58608"/>
    </reaction>
</comment>
<proteinExistence type="inferred from homology"/>
<dbReference type="GO" id="GO:0005758">
    <property type="term" value="C:mitochondrial intermembrane space"/>
    <property type="evidence" value="ECO:0007669"/>
    <property type="project" value="TreeGrafter"/>
</dbReference>
<accession>A0A5J4NHL6</accession>
<dbReference type="PROSITE" id="PS51808">
    <property type="entry name" value="CHCH"/>
    <property type="match status" value="1"/>
</dbReference>
<dbReference type="AlphaFoldDB" id="A0A5J4NHL6"/>
<dbReference type="GO" id="GO:0045332">
    <property type="term" value="P:phospholipid translocation"/>
    <property type="evidence" value="ECO:0007669"/>
    <property type="project" value="TreeGrafter"/>
</dbReference>
<dbReference type="InterPro" id="IPR007918">
    <property type="entry name" value="MDM35_apoptosis"/>
</dbReference>
<protein>
    <submittedName>
        <fullName evidence="4">Uncharacterized protein</fullName>
    </submittedName>
</protein>